<dbReference type="Pfam" id="PF01825">
    <property type="entry name" value="GPS"/>
    <property type="match status" value="1"/>
</dbReference>
<feature type="domain" description="GAIN-B" evidence="7">
    <location>
        <begin position="205"/>
        <end position="397"/>
    </location>
</feature>
<dbReference type="HOGENOM" id="CLU_410284_0_0_1"/>
<sequence length="670" mass="76657">HIRQTDKFVDIPFVVCQKPKGSRSPRKAELVLTHTPTTKDKYPIIELICHGINVRPNSRTVWYHNGDPYPELERMDPNLEDYLAAARVELVEARQGDYWCEAWDNNAQSTVSSNKITLIVQGVKNCVILLNTTNSHIRDVSEFSRFNNYFNQAESNIVKREATLLADGQIVIWVQEDTARTLEEVVTDVKSQFEAHLEADKLNLEPTVRSTEWCLQETTTDNENTLTWPQTRRNQASLPKEQCFTDNGNAVSRDCLGDFRQGAYWGRVRGSCTGKPNEFTGKLYELSESEVRKDNVLEASIELDQLTDSKKTKNYRPVDIAYIAKTMQKISDTENVANEEMSMESVSCTYWDSRLNIGKGDWSTAGCRLRSIEKNRIICECTHLTNFAVLMDIYEQADRVSGTHRHILDAITYFGCAFSILGLSLTILTFLLFSKWRKKDGNKIICNLALALLLLLIVFLAGIEQTHSPTICLTVAILLHYFILSSFCWMLVEAIQQYLLFVRVLATYIPRFLLKAMVFAWGLPLIIVVTVIGIDINQYREGHHYCWMKQDALYVSFLLPVGIIMIINAVVFILVLRGITCGRTSNLRSNQSKQQLMKTQLYAAICIFVLLGLTWVFGFLAVEKVRVTFQICGAHYAPPKRQKGWEQHQDFRLTLEEKKRICRKTVLLNL</sequence>
<dbReference type="InterPro" id="IPR053066">
    <property type="entry name" value="ADGR_G7"/>
</dbReference>
<protein>
    <recommendedName>
        <fullName evidence="12">G-protein coupled receptors family 2 profile 2 domain-containing protein</fullName>
    </recommendedName>
</protein>
<feature type="transmembrane region" description="Helical" evidence="6">
    <location>
        <begin position="444"/>
        <end position="462"/>
    </location>
</feature>
<evidence type="ECO:0000259" key="7">
    <source>
        <dbReference type="PROSITE" id="PS50221"/>
    </source>
</evidence>
<feature type="domain" description="G-protein coupled receptors family 2 profile 2" evidence="8">
    <location>
        <begin position="408"/>
        <end position="670"/>
    </location>
</feature>
<feature type="domain" description="Ig-like" evidence="9">
    <location>
        <begin position="25"/>
        <end position="117"/>
    </location>
</feature>
<dbReference type="GO" id="GO:0007166">
    <property type="term" value="P:cell surface receptor signaling pathway"/>
    <property type="evidence" value="ECO:0007669"/>
    <property type="project" value="InterPro"/>
</dbReference>
<proteinExistence type="predicted"/>
<dbReference type="eggNOG" id="KOG4193">
    <property type="taxonomic scope" value="Eukaryota"/>
</dbReference>
<feature type="transmembrane region" description="Helical" evidence="6">
    <location>
        <begin position="410"/>
        <end position="432"/>
    </location>
</feature>
<evidence type="ECO:0000313" key="10">
    <source>
        <dbReference type="EnsemblMetazoa" id="SMAR011047-PA"/>
    </source>
</evidence>
<dbReference type="PROSITE" id="PS50835">
    <property type="entry name" value="IG_LIKE"/>
    <property type="match status" value="1"/>
</dbReference>
<dbReference type="InterPro" id="IPR000832">
    <property type="entry name" value="GPCR_2_secretin-like"/>
</dbReference>
<evidence type="ECO:0000313" key="11">
    <source>
        <dbReference type="Proteomes" id="UP000014500"/>
    </source>
</evidence>
<evidence type="ECO:0000256" key="3">
    <source>
        <dbReference type="ARBA" id="ARBA00022989"/>
    </source>
</evidence>
<evidence type="ECO:0000256" key="6">
    <source>
        <dbReference type="SAM" id="Phobius"/>
    </source>
</evidence>
<comment type="subcellular location">
    <subcellularLocation>
        <location evidence="1">Membrane</location>
        <topology evidence="1">Multi-pass membrane protein</topology>
    </subcellularLocation>
</comment>
<evidence type="ECO:0000259" key="8">
    <source>
        <dbReference type="PROSITE" id="PS50261"/>
    </source>
</evidence>
<evidence type="ECO:0000256" key="4">
    <source>
        <dbReference type="ARBA" id="ARBA00023136"/>
    </source>
</evidence>
<dbReference type="SUPFAM" id="SSF81321">
    <property type="entry name" value="Family A G protein-coupled receptor-like"/>
    <property type="match status" value="1"/>
</dbReference>
<dbReference type="PROSITE" id="PS50221">
    <property type="entry name" value="GAIN_B"/>
    <property type="match status" value="1"/>
</dbReference>
<dbReference type="Gene3D" id="2.60.220.50">
    <property type="match status" value="1"/>
</dbReference>
<dbReference type="GO" id="GO:0004930">
    <property type="term" value="F:G protein-coupled receptor activity"/>
    <property type="evidence" value="ECO:0007669"/>
    <property type="project" value="InterPro"/>
</dbReference>
<reference evidence="11" key="1">
    <citation type="submission" date="2011-05" db="EMBL/GenBank/DDBJ databases">
        <authorList>
            <person name="Richards S.R."/>
            <person name="Qu J."/>
            <person name="Jiang H."/>
            <person name="Jhangiani S.N."/>
            <person name="Agravi P."/>
            <person name="Goodspeed R."/>
            <person name="Gross S."/>
            <person name="Mandapat C."/>
            <person name="Jackson L."/>
            <person name="Mathew T."/>
            <person name="Pu L."/>
            <person name="Thornton R."/>
            <person name="Saada N."/>
            <person name="Wilczek-Boney K.B."/>
            <person name="Lee S."/>
            <person name="Kovar C."/>
            <person name="Wu Y."/>
            <person name="Scherer S.E."/>
            <person name="Worley K.C."/>
            <person name="Muzny D.M."/>
            <person name="Gibbs R."/>
        </authorList>
    </citation>
    <scope>NUCLEOTIDE SEQUENCE</scope>
    <source>
        <strain evidence="11">Brora</strain>
    </source>
</reference>
<dbReference type="PhylomeDB" id="T1JBA7"/>
<dbReference type="InterPro" id="IPR007110">
    <property type="entry name" value="Ig-like_dom"/>
</dbReference>
<dbReference type="Pfam" id="PF00002">
    <property type="entry name" value="7tm_2"/>
    <property type="match status" value="1"/>
</dbReference>
<dbReference type="InterPro" id="IPR057244">
    <property type="entry name" value="GAIN_B"/>
</dbReference>
<keyword evidence="2 6" id="KW-0812">Transmembrane</keyword>
<dbReference type="AlphaFoldDB" id="T1JBA7"/>
<evidence type="ECO:0000259" key="9">
    <source>
        <dbReference type="PROSITE" id="PS50835"/>
    </source>
</evidence>
<dbReference type="Proteomes" id="UP000014500">
    <property type="component" value="Unassembled WGS sequence"/>
</dbReference>
<evidence type="ECO:0000256" key="2">
    <source>
        <dbReference type="ARBA" id="ARBA00022692"/>
    </source>
</evidence>
<reference evidence="10" key="2">
    <citation type="submission" date="2015-02" db="UniProtKB">
        <authorList>
            <consortium name="EnsemblMetazoa"/>
        </authorList>
    </citation>
    <scope>IDENTIFICATION</scope>
</reference>
<dbReference type="SMART" id="SM00303">
    <property type="entry name" value="GPS"/>
    <property type="match status" value="1"/>
</dbReference>
<dbReference type="CDD" id="cd15040">
    <property type="entry name" value="7tmB2_Adhesion"/>
    <property type="match status" value="1"/>
</dbReference>
<organism evidence="10 11">
    <name type="scientific">Strigamia maritima</name>
    <name type="common">European centipede</name>
    <name type="synonym">Geophilus maritimus</name>
    <dbReference type="NCBI Taxonomy" id="126957"/>
    <lineage>
        <taxon>Eukaryota</taxon>
        <taxon>Metazoa</taxon>
        <taxon>Ecdysozoa</taxon>
        <taxon>Arthropoda</taxon>
        <taxon>Myriapoda</taxon>
        <taxon>Chilopoda</taxon>
        <taxon>Pleurostigmophora</taxon>
        <taxon>Geophilomorpha</taxon>
        <taxon>Linotaeniidae</taxon>
        <taxon>Strigamia</taxon>
    </lineage>
</organism>
<dbReference type="EMBL" id="JH432010">
    <property type="status" value="NOT_ANNOTATED_CDS"/>
    <property type="molecule type" value="Genomic_DNA"/>
</dbReference>
<name>T1JBA7_STRMM</name>
<dbReference type="PRINTS" id="PR00249">
    <property type="entry name" value="GPCRSECRETIN"/>
</dbReference>
<evidence type="ECO:0000256" key="1">
    <source>
        <dbReference type="ARBA" id="ARBA00004141"/>
    </source>
</evidence>
<dbReference type="STRING" id="126957.T1JBA7"/>
<feature type="transmembrane region" description="Helical" evidence="6">
    <location>
        <begin position="468"/>
        <end position="492"/>
    </location>
</feature>
<dbReference type="InterPro" id="IPR017981">
    <property type="entry name" value="GPCR_2-like_7TM"/>
</dbReference>
<feature type="transmembrane region" description="Helical" evidence="6">
    <location>
        <begin position="554"/>
        <end position="580"/>
    </location>
</feature>
<feature type="transmembrane region" description="Helical" evidence="6">
    <location>
        <begin position="512"/>
        <end position="534"/>
    </location>
</feature>
<evidence type="ECO:0000256" key="5">
    <source>
        <dbReference type="ARBA" id="ARBA00023157"/>
    </source>
</evidence>
<dbReference type="EnsemblMetazoa" id="SMAR011047-RA">
    <property type="protein sequence ID" value="SMAR011047-PA"/>
    <property type="gene ID" value="SMAR011047"/>
</dbReference>
<dbReference type="PANTHER" id="PTHR47767:SF1">
    <property type="entry name" value="ADHESION G PROTEIN-COUPLED RECEPTOR G7"/>
    <property type="match status" value="1"/>
</dbReference>
<evidence type="ECO:0008006" key="12">
    <source>
        <dbReference type="Google" id="ProtNLM"/>
    </source>
</evidence>
<dbReference type="InterPro" id="IPR046338">
    <property type="entry name" value="GAIN_dom_sf"/>
</dbReference>
<keyword evidence="5" id="KW-1015">Disulfide bond</keyword>
<keyword evidence="3 6" id="KW-1133">Transmembrane helix</keyword>
<feature type="transmembrane region" description="Helical" evidence="6">
    <location>
        <begin position="601"/>
        <end position="622"/>
    </location>
</feature>
<dbReference type="InterPro" id="IPR000203">
    <property type="entry name" value="GPS"/>
</dbReference>
<dbReference type="GO" id="GO:0016020">
    <property type="term" value="C:membrane"/>
    <property type="evidence" value="ECO:0007669"/>
    <property type="project" value="UniProtKB-SubCell"/>
</dbReference>
<dbReference type="PANTHER" id="PTHR47767">
    <property type="entry name" value="ADHESION G PROTEIN-COUPLED RECEPTOR G7"/>
    <property type="match status" value="1"/>
</dbReference>
<dbReference type="PROSITE" id="PS50261">
    <property type="entry name" value="G_PROTEIN_RECEP_F2_4"/>
    <property type="match status" value="1"/>
</dbReference>
<dbReference type="Gene3D" id="1.20.1070.10">
    <property type="entry name" value="Rhodopsin 7-helix transmembrane proteins"/>
    <property type="match status" value="1"/>
</dbReference>
<keyword evidence="4 6" id="KW-0472">Membrane</keyword>
<accession>T1JBA7</accession>
<keyword evidence="11" id="KW-1185">Reference proteome</keyword>